<protein>
    <submittedName>
        <fullName evidence="2">Putative two-component system response regulator</fullName>
    </submittedName>
</protein>
<dbReference type="InterPro" id="IPR003607">
    <property type="entry name" value="HD/PDEase_dom"/>
</dbReference>
<dbReference type="EMBL" id="FOIA01000058">
    <property type="protein sequence ID" value="SET67215.1"/>
    <property type="molecule type" value="Genomic_DNA"/>
</dbReference>
<dbReference type="PROSITE" id="PS51832">
    <property type="entry name" value="HD_GYP"/>
    <property type="match status" value="1"/>
</dbReference>
<evidence type="ECO:0000313" key="2">
    <source>
        <dbReference type="EMBL" id="SET67215.1"/>
    </source>
</evidence>
<dbReference type="Pfam" id="PF13487">
    <property type="entry name" value="HD_5"/>
    <property type="match status" value="1"/>
</dbReference>
<organism evidence="2 3">
    <name type="scientific">Nitrosomonas marina</name>
    <dbReference type="NCBI Taxonomy" id="917"/>
    <lineage>
        <taxon>Bacteria</taxon>
        <taxon>Pseudomonadati</taxon>
        <taxon>Pseudomonadota</taxon>
        <taxon>Betaproteobacteria</taxon>
        <taxon>Nitrosomonadales</taxon>
        <taxon>Nitrosomonadaceae</taxon>
        <taxon>Nitrosomonas</taxon>
    </lineage>
</organism>
<reference evidence="3" key="1">
    <citation type="submission" date="2016-10" db="EMBL/GenBank/DDBJ databases">
        <authorList>
            <person name="Varghese N."/>
            <person name="Submissions S."/>
        </authorList>
    </citation>
    <scope>NUCLEOTIDE SEQUENCE [LARGE SCALE GENOMIC DNA]</scope>
    <source>
        <strain evidence="3">Nm71</strain>
    </source>
</reference>
<feature type="domain" description="HD-GYP" evidence="1">
    <location>
        <begin position="1"/>
        <end position="98"/>
    </location>
</feature>
<gene>
    <name evidence="2" type="ORF">SAMN05216326_1588</name>
</gene>
<dbReference type="RefSeq" id="WP_090662038.1">
    <property type="nucleotide sequence ID" value="NZ_FOIA01000058.1"/>
</dbReference>
<dbReference type="AlphaFoldDB" id="A0A1I0G8P8"/>
<dbReference type="GO" id="GO:0008081">
    <property type="term" value="F:phosphoric diester hydrolase activity"/>
    <property type="evidence" value="ECO:0007669"/>
    <property type="project" value="UniProtKB-ARBA"/>
</dbReference>
<dbReference type="Gene3D" id="1.10.3210.10">
    <property type="entry name" value="Hypothetical protein af1432"/>
    <property type="match status" value="1"/>
</dbReference>
<dbReference type="PANTHER" id="PTHR43155:SF2">
    <property type="entry name" value="CYCLIC DI-GMP PHOSPHODIESTERASE PA4108"/>
    <property type="match status" value="1"/>
</dbReference>
<sequence length="98" mass="11280">MKIDVKINEIVLYHHENYDGSGYPDGLIGKEIPFLARITRILDSFETLTDQRRYQPGVSKSKAIDILQRNSHLYDPDLLECFGKMLDSKECSNGIDIY</sequence>
<accession>A0A1I0G8P8</accession>
<proteinExistence type="predicted"/>
<dbReference type="OrthoDB" id="9763857at2"/>
<dbReference type="SUPFAM" id="SSF109604">
    <property type="entry name" value="HD-domain/PDEase-like"/>
    <property type="match status" value="1"/>
</dbReference>
<dbReference type="InterPro" id="IPR037522">
    <property type="entry name" value="HD_GYP_dom"/>
</dbReference>
<evidence type="ECO:0000313" key="3">
    <source>
        <dbReference type="Proteomes" id="UP000199345"/>
    </source>
</evidence>
<evidence type="ECO:0000259" key="1">
    <source>
        <dbReference type="PROSITE" id="PS51832"/>
    </source>
</evidence>
<name>A0A1I0G8P8_9PROT</name>
<dbReference type="Proteomes" id="UP000199345">
    <property type="component" value="Unassembled WGS sequence"/>
</dbReference>
<keyword evidence="3" id="KW-1185">Reference proteome</keyword>
<dbReference type="PANTHER" id="PTHR43155">
    <property type="entry name" value="CYCLIC DI-GMP PHOSPHODIESTERASE PA4108-RELATED"/>
    <property type="match status" value="1"/>
</dbReference>
<dbReference type="CDD" id="cd00077">
    <property type="entry name" value="HDc"/>
    <property type="match status" value="1"/>
</dbReference>